<dbReference type="SUPFAM" id="SSF54197">
    <property type="entry name" value="HIT-like"/>
    <property type="match status" value="1"/>
</dbReference>
<gene>
    <name evidence="5" type="ORF">EWF95_09145</name>
</gene>
<evidence type="ECO:0000259" key="4">
    <source>
        <dbReference type="PROSITE" id="PS51084"/>
    </source>
</evidence>
<evidence type="ECO:0000313" key="5">
    <source>
        <dbReference type="EMBL" id="TQQ80636.1"/>
    </source>
</evidence>
<name>A0A544QP07_9EURY</name>
<dbReference type="RefSeq" id="WP_142443748.1">
    <property type="nucleotide sequence ID" value="NZ_SESI01000002.1"/>
</dbReference>
<dbReference type="GO" id="GO:0003824">
    <property type="term" value="F:catalytic activity"/>
    <property type="evidence" value="ECO:0007669"/>
    <property type="project" value="InterPro"/>
</dbReference>
<dbReference type="CDD" id="cd01275">
    <property type="entry name" value="FHIT"/>
    <property type="match status" value="1"/>
</dbReference>
<comment type="caution">
    <text evidence="5">The sequence shown here is derived from an EMBL/GenBank/DDBJ whole genome shotgun (WGS) entry which is preliminary data.</text>
</comment>
<protein>
    <submittedName>
        <fullName evidence="5">HIT domain-containing protein</fullName>
    </submittedName>
</protein>
<dbReference type="InterPro" id="IPR052908">
    <property type="entry name" value="AP-4-A_phosphorylase"/>
</dbReference>
<feature type="short sequence motif" description="Histidine triad motif" evidence="2">
    <location>
        <begin position="121"/>
        <end position="125"/>
    </location>
</feature>
<dbReference type="GO" id="GO:0000166">
    <property type="term" value="F:nucleotide binding"/>
    <property type="evidence" value="ECO:0007669"/>
    <property type="project" value="UniProtKB-KW"/>
</dbReference>
<dbReference type="Pfam" id="PF01230">
    <property type="entry name" value="HIT"/>
    <property type="match status" value="1"/>
</dbReference>
<evidence type="ECO:0000313" key="6">
    <source>
        <dbReference type="Proteomes" id="UP000315385"/>
    </source>
</evidence>
<evidence type="ECO:0000256" key="3">
    <source>
        <dbReference type="SAM" id="MobiDB-lite"/>
    </source>
</evidence>
<dbReference type="Proteomes" id="UP000315385">
    <property type="component" value="Unassembled WGS sequence"/>
</dbReference>
<accession>A0A544QP07</accession>
<dbReference type="InterPro" id="IPR039383">
    <property type="entry name" value="FHIT"/>
</dbReference>
<dbReference type="PANTHER" id="PTHR42997">
    <property type="entry name" value="HIT FAMILY HYDROLASE"/>
    <property type="match status" value="1"/>
</dbReference>
<evidence type="ECO:0000256" key="1">
    <source>
        <dbReference type="ARBA" id="ARBA00022741"/>
    </source>
</evidence>
<dbReference type="PANTHER" id="PTHR42997:SF1">
    <property type="entry name" value="AP-4-A PHOSPHORYLASE"/>
    <property type="match status" value="1"/>
</dbReference>
<feature type="domain" description="HIT" evidence="4">
    <location>
        <begin position="26"/>
        <end position="136"/>
    </location>
</feature>
<keyword evidence="1" id="KW-0547">Nucleotide-binding</keyword>
<dbReference type="PROSITE" id="PS51084">
    <property type="entry name" value="HIT_2"/>
    <property type="match status" value="1"/>
</dbReference>
<reference evidence="5 6" key="1">
    <citation type="submission" date="2019-02" db="EMBL/GenBank/DDBJ databases">
        <title>Halonotius sp. a new haloqrchaeon isolated from saline water.</title>
        <authorList>
            <person name="Duran-Viseras A."/>
            <person name="Sanchez-Porro C."/>
            <person name="Ventosa A."/>
        </authorList>
    </citation>
    <scope>NUCLEOTIDE SEQUENCE [LARGE SCALE GENOMIC DNA]</scope>
    <source>
        <strain evidence="5 6">F9-27</strain>
    </source>
</reference>
<proteinExistence type="predicted"/>
<keyword evidence="6" id="KW-1185">Reference proteome</keyword>
<dbReference type="InterPro" id="IPR011146">
    <property type="entry name" value="HIT-like"/>
</dbReference>
<dbReference type="InterPro" id="IPR036265">
    <property type="entry name" value="HIT-like_sf"/>
</dbReference>
<feature type="region of interest" description="Disordered" evidence="3">
    <location>
        <begin position="161"/>
        <end position="182"/>
    </location>
</feature>
<dbReference type="Gene3D" id="3.30.428.10">
    <property type="entry name" value="HIT-like"/>
    <property type="match status" value="1"/>
</dbReference>
<feature type="compositionally biased region" description="Acidic residues" evidence="3">
    <location>
        <begin position="169"/>
        <end position="180"/>
    </location>
</feature>
<dbReference type="OrthoDB" id="210764at2157"/>
<dbReference type="EMBL" id="SESI01000002">
    <property type="protein sequence ID" value="TQQ80636.1"/>
    <property type="molecule type" value="Genomic_DNA"/>
</dbReference>
<evidence type="ECO:0000256" key="2">
    <source>
        <dbReference type="PROSITE-ProRule" id="PRU00464"/>
    </source>
</evidence>
<organism evidence="5 6">
    <name type="scientific">Halonotius roseus</name>
    <dbReference type="NCBI Taxonomy" id="2511997"/>
    <lineage>
        <taxon>Archaea</taxon>
        <taxon>Methanobacteriati</taxon>
        <taxon>Methanobacteriota</taxon>
        <taxon>Stenosarchaea group</taxon>
        <taxon>Halobacteria</taxon>
        <taxon>Halobacteriales</taxon>
        <taxon>Haloferacaceae</taxon>
        <taxon>Halonotius</taxon>
    </lineage>
</organism>
<sequence>MEQIFAPWRIDWVERDPEQKTIDGCPFCVLPEREADRESRIVARSEHSFALLNNYPYNPGHLMIIPYRHVGEYEALSRAELLDHARLKQLAIDALHDGLGPDGLNMGMNLGEGAGGSIGDHLHTHLVPRWEGDTNFMPVIGETNVIVEAVDDTYERLHEGFASQPGAVVDDDAESDDSDNAEQAVEFAFDLTVDDDTE</sequence>
<dbReference type="AlphaFoldDB" id="A0A544QP07"/>